<keyword evidence="2" id="KW-1185">Reference proteome</keyword>
<comment type="caution">
    <text evidence="1">The sequence shown here is derived from an EMBL/GenBank/DDBJ whole genome shotgun (WGS) entry which is preliminary data.</text>
</comment>
<sequence length="187" mass="21865">MRGQLGELQRVLRDSWMQNGLPLNQKLQNAQRTQQPQKQKCSCCCHFVLIWDKLDKAGQLDEGAGDVLFDHAVHSVISHNGTIYKPLVVYLKIIRKYLERKHYRDSLPRTQWKTLMEFSHIHLFPPPTLTNYSYCTHVFGSQRACRDSFLFINYASKVNVTQSLPLLQELLGSWRRSLKKLVPILHY</sequence>
<dbReference type="AlphaFoldDB" id="A0A1Y2BXR8"/>
<proteinExistence type="predicted"/>
<gene>
    <name evidence="1" type="ORF">BCR33DRAFT_391542</name>
</gene>
<protein>
    <submittedName>
        <fullName evidence="1">Uncharacterized protein</fullName>
    </submittedName>
</protein>
<organism evidence="1 2">
    <name type="scientific">Rhizoclosmatium globosum</name>
    <dbReference type="NCBI Taxonomy" id="329046"/>
    <lineage>
        <taxon>Eukaryota</taxon>
        <taxon>Fungi</taxon>
        <taxon>Fungi incertae sedis</taxon>
        <taxon>Chytridiomycota</taxon>
        <taxon>Chytridiomycota incertae sedis</taxon>
        <taxon>Chytridiomycetes</taxon>
        <taxon>Chytridiales</taxon>
        <taxon>Chytriomycetaceae</taxon>
        <taxon>Rhizoclosmatium</taxon>
    </lineage>
</organism>
<accession>A0A1Y2BXR8</accession>
<evidence type="ECO:0000313" key="1">
    <source>
        <dbReference type="EMBL" id="ORY39570.1"/>
    </source>
</evidence>
<dbReference type="EMBL" id="MCGO01000039">
    <property type="protein sequence ID" value="ORY39570.1"/>
    <property type="molecule type" value="Genomic_DNA"/>
</dbReference>
<reference evidence="1 2" key="1">
    <citation type="submission" date="2016-07" db="EMBL/GenBank/DDBJ databases">
        <title>Pervasive Adenine N6-methylation of Active Genes in Fungi.</title>
        <authorList>
            <consortium name="DOE Joint Genome Institute"/>
            <person name="Mondo S.J."/>
            <person name="Dannebaum R.O."/>
            <person name="Kuo R.C."/>
            <person name="Labutti K."/>
            <person name="Haridas S."/>
            <person name="Kuo A."/>
            <person name="Salamov A."/>
            <person name="Ahrendt S.R."/>
            <person name="Lipzen A."/>
            <person name="Sullivan W."/>
            <person name="Andreopoulos W.B."/>
            <person name="Clum A."/>
            <person name="Lindquist E."/>
            <person name="Daum C."/>
            <person name="Ramamoorthy G.K."/>
            <person name="Gryganskyi A."/>
            <person name="Culley D."/>
            <person name="Magnuson J.K."/>
            <person name="James T.Y."/>
            <person name="O'Malley M.A."/>
            <person name="Stajich J.E."/>
            <person name="Spatafora J.W."/>
            <person name="Visel A."/>
            <person name="Grigoriev I.V."/>
        </authorList>
    </citation>
    <scope>NUCLEOTIDE SEQUENCE [LARGE SCALE GENOMIC DNA]</scope>
    <source>
        <strain evidence="1 2">JEL800</strain>
    </source>
</reference>
<evidence type="ECO:0000313" key="2">
    <source>
        <dbReference type="Proteomes" id="UP000193642"/>
    </source>
</evidence>
<dbReference type="Proteomes" id="UP000193642">
    <property type="component" value="Unassembled WGS sequence"/>
</dbReference>
<name>A0A1Y2BXR8_9FUNG</name>